<organism evidence="11">
    <name type="scientific">Synechococcus sp. SB0676_bin_10</name>
    <dbReference type="NCBI Taxonomy" id="2604869"/>
    <lineage>
        <taxon>Bacteria</taxon>
        <taxon>Bacillati</taxon>
        <taxon>Cyanobacteriota</taxon>
        <taxon>Cyanophyceae</taxon>
        <taxon>Synechococcales</taxon>
        <taxon>Synechococcaceae</taxon>
        <taxon>Synechococcus</taxon>
    </lineage>
</organism>
<evidence type="ECO:0000256" key="1">
    <source>
        <dbReference type="ARBA" id="ARBA00001933"/>
    </source>
</evidence>
<dbReference type="EC" id="4.1.1.81" evidence="4"/>
<keyword evidence="5" id="KW-0169">Cobalamin biosynthesis</keyword>
<protein>
    <recommendedName>
        <fullName evidence="4">threonine-phosphate decarboxylase</fullName>
        <ecNumber evidence="4">4.1.1.81</ecNumber>
    </recommendedName>
    <alternativeName>
        <fullName evidence="8">L-threonine-O-3-phosphate decarboxylase</fullName>
    </alternativeName>
</protein>
<evidence type="ECO:0000256" key="7">
    <source>
        <dbReference type="ARBA" id="ARBA00023239"/>
    </source>
</evidence>
<evidence type="ECO:0000256" key="3">
    <source>
        <dbReference type="ARBA" id="ARBA00004953"/>
    </source>
</evidence>
<dbReference type="InterPro" id="IPR015421">
    <property type="entry name" value="PyrdxlP-dep_Trfase_major"/>
</dbReference>
<comment type="pathway">
    <text evidence="3">Cofactor biosynthesis; adenosylcobalamin biosynthesis.</text>
</comment>
<dbReference type="EMBL" id="VYDO01000020">
    <property type="protein sequence ID" value="MYG37518.1"/>
    <property type="molecule type" value="Genomic_DNA"/>
</dbReference>
<dbReference type="PANTHER" id="PTHR42885">
    <property type="entry name" value="HISTIDINOL-PHOSPHATE AMINOTRANSFERASE-RELATED"/>
    <property type="match status" value="1"/>
</dbReference>
<evidence type="ECO:0000256" key="8">
    <source>
        <dbReference type="ARBA" id="ARBA00029996"/>
    </source>
</evidence>
<evidence type="ECO:0000259" key="10">
    <source>
        <dbReference type="Pfam" id="PF00155"/>
    </source>
</evidence>
<name>A0A6B1F587_9SYNE</name>
<dbReference type="AlphaFoldDB" id="A0A6B1F587"/>
<dbReference type="GO" id="GO:0030170">
    <property type="term" value="F:pyridoxal phosphate binding"/>
    <property type="evidence" value="ECO:0007669"/>
    <property type="project" value="InterPro"/>
</dbReference>
<comment type="catalytic activity">
    <reaction evidence="9">
        <text>O-phospho-L-threonine + H(+) = (R)-1-aminopropan-2-yl phosphate + CO2</text>
        <dbReference type="Rhea" id="RHEA:11492"/>
        <dbReference type="ChEBI" id="CHEBI:15378"/>
        <dbReference type="ChEBI" id="CHEBI:16526"/>
        <dbReference type="ChEBI" id="CHEBI:58563"/>
        <dbReference type="ChEBI" id="CHEBI:58675"/>
        <dbReference type="EC" id="4.1.1.81"/>
    </reaction>
</comment>
<evidence type="ECO:0000256" key="5">
    <source>
        <dbReference type="ARBA" id="ARBA00022573"/>
    </source>
</evidence>
<keyword evidence="7 11" id="KW-0456">Lyase</keyword>
<dbReference type="SUPFAM" id="SSF53383">
    <property type="entry name" value="PLP-dependent transferases"/>
    <property type="match status" value="1"/>
</dbReference>
<evidence type="ECO:0000256" key="4">
    <source>
        <dbReference type="ARBA" id="ARBA00012285"/>
    </source>
</evidence>
<comment type="cofactor">
    <cofactor evidence="1">
        <name>pyridoxal 5'-phosphate</name>
        <dbReference type="ChEBI" id="CHEBI:597326"/>
    </cofactor>
</comment>
<dbReference type="PROSITE" id="PS00105">
    <property type="entry name" value="AA_TRANSFER_CLASS_1"/>
    <property type="match status" value="1"/>
</dbReference>
<dbReference type="InterPro" id="IPR015422">
    <property type="entry name" value="PyrdxlP-dep_Trfase_small"/>
</dbReference>
<dbReference type="Gene3D" id="3.90.1150.10">
    <property type="entry name" value="Aspartate Aminotransferase, domain 1"/>
    <property type="match status" value="1"/>
</dbReference>
<evidence type="ECO:0000256" key="9">
    <source>
        <dbReference type="ARBA" id="ARBA00048531"/>
    </source>
</evidence>
<evidence type="ECO:0000313" key="11">
    <source>
        <dbReference type="EMBL" id="MYG37518.1"/>
    </source>
</evidence>
<dbReference type="PANTHER" id="PTHR42885:SF1">
    <property type="entry name" value="THREONINE-PHOSPHATE DECARBOXYLASE"/>
    <property type="match status" value="1"/>
</dbReference>
<dbReference type="Gene3D" id="3.40.640.10">
    <property type="entry name" value="Type I PLP-dependent aspartate aminotransferase-like (Major domain)"/>
    <property type="match status" value="1"/>
</dbReference>
<accession>A0A6B1F587</accession>
<dbReference type="Pfam" id="PF00155">
    <property type="entry name" value="Aminotran_1_2"/>
    <property type="match status" value="1"/>
</dbReference>
<dbReference type="NCBIfam" id="TIGR01140">
    <property type="entry name" value="L_thr_O3P_dcar"/>
    <property type="match status" value="1"/>
</dbReference>
<dbReference type="UniPathway" id="UPA00148"/>
<evidence type="ECO:0000256" key="6">
    <source>
        <dbReference type="ARBA" id="ARBA00022898"/>
    </source>
</evidence>
<dbReference type="GO" id="GO:0048472">
    <property type="term" value="F:threonine-phosphate decarboxylase activity"/>
    <property type="evidence" value="ECO:0007669"/>
    <property type="project" value="UniProtKB-EC"/>
</dbReference>
<dbReference type="CDD" id="cd00609">
    <property type="entry name" value="AAT_like"/>
    <property type="match status" value="1"/>
</dbReference>
<comment type="caution">
    <text evidence="11">The sequence shown here is derived from an EMBL/GenBank/DDBJ whole genome shotgun (WGS) entry which is preliminary data.</text>
</comment>
<gene>
    <name evidence="11" type="ORF">F4162_00470</name>
</gene>
<comment type="function">
    <text evidence="2">Decarboxylates L-threonine-O-3-phosphate to yield (R)-1-amino-2-propanol O-2-phosphate, the precursor for the linkage between the nucleotide loop and the corrin ring in cobalamin.</text>
</comment>
<evidence type="ECO:0000256" key="2">
    <source>
        <dbReference type="ARBA" id="ARBA00003444"/>
    </source>
</evidence>
<dbReference type="InterPro" id="IPR015424">
    <property type="entry name" value="PyrdxlP-dep_Trfase"/>
</dbReference>
<dbReference type="InterPro" id="IPR004838">
    <property type="entry name" value="NHTrfase_class1_PyrdxlP-BS"/>
</dbReference>
<dbReference type="InterPro" id="IPR005860">
    <property type="entry name" value="CobD"/>
</dbReference>
<dbReference type="InterPro" id="IPR004839">
    <property type="entry name" value="Aminotransferase_I/II_large"/>
</dbReference>
<feature type="domain" description="Aminotransferase class I/classII large" evidence="10">
    <location>
        <begin position="26"/>
        <end position="360"/>
    </location>
</feature>
<reference evidence="11" key="1">
    <citation type="submission" date="2019-09" db="EMBL/GenBank/DDBJ databases">
        <title>Characterisation of the sponge microbiome using genome-centric metagenomics.</title>
        <authorList>
            <person name="Engelberts J.P."/>
            <person name="Robbins S.J."/>
            <person name="De Goeij J.M."/>
            <person name="Aranda M."/>
            <person name="Bell S.C."/>
            <person name="Webster N.S."/>
        </authorList>
    </citation>
    <scope>NUCLEOTIDE SEQUENCE</scope>
    <source>
        <strain evidence="11">SB0676_bin_10</strain>
    </source>
</reference>
<dbReference type="GO" id="GO:0009236">
    <property type="term" value="P:cobalamin biosynthetic process"/>
    <property type="evidence" value="ECO:0007669"/>
    <property type="project" value="UniProtKB-UniPathway"/>
</dbReference>
<proteinExistence type="predicted"/>
<sequence length="378" mass="42205">MAEAPPRHGGNVEQLARQLNCHPRRILDFSASLVPFGPPRSLRRALRQALNDHVVPYPDPSYQALREAIARMHGLDPGWILPGNGAAELFTWAARDAQSFINLLPTPGFADYQRALTTWGAVSRSLPLRLHWGDGPQSWVEALADPSALQRLDPPRHTALWITNPHNPTGQLWRRDSLEPLLHAHGLLVVDEAFLPLVPGGEKHSLIPLAPRFGNLVVIRSLTKLFAMAGLRLGYAVAAPARLERWSRWRDPWPVNGLAVRGGLAVLADSLWQQRVWRWLAREGPWLTQRLGRQCPSLQVYPGAANYRLLSCNHSLTPLQQSLARQGILVRDCRSFLGLGDHWLRIAVGKRPRNRRLVAAMAAALKRLGHHPPVTPRA</sequence>
<keyword evidence="6" id="KW-0663">Pyridoxal phosphate</keyword>